<keyword evidence="3" id="KW-0479">Metal-binding</keyword>
<dbReference type="InterPro" id="IPR002495">
    <property type="entry name" value="Glyco_trans_8"/>
</dbReference>
<dbReference type="EMBL" id="QRWP01000005">
    <property type="protein sequence ID" value="RGT33691.1"/>
    <property type="molecule type" value="Genomic_DNA"/>
</dbReference>
<reference evidence="6" key="1">
    <citation type="submission" date="2017-04" db="EMBL/GenBank/DDBJ databases">
        <title>Function of individual gut microbiota members based on whole genome sequencing of pure cultures obtained from chicken caecum.</title>
        <authorList>
            <person name="Medvecky M."/>
            <person name="Cejkova D."/>
            <person name="Polansky O."/>
            <person name="Karasova D."/>
            <person name="Kubasova T."/>
            <person name="Cizek A."/>
            <person name="Rychlik I."/>
        </authorList>
    </citation>
    <scope>NUCLEOTIDE SEQUENCE [LARGE SCALE GENOMIC DNA]</scope>
    <source>
        <strain evidence="6">An189</strain>
    </source>
</reference>
<dbReference type="Gene3D" id="3.90.550.10">
    <property type="entry name" value="Spore Coat Polysaccharide Biosynthesis Protein SpsA, Chain A"/>
    <property type="match status" value="1"/>
</dbReference>
<name>A0A1Y4JVF6_9BACE</name>
<evidence type="ECO:0000256" key="3">
    <source>
        <dbReference type="ARBA" id="ARBA00022723"/>
    </source>
</evidence>
<sequence length="329" mass="38296">MITSKEIIHIILCTDENYIIPCGITIFSICYNNKHSRLFFHILSEGVSSCKKTDIKSLVEAYGQQIKFYDVNSALIGNVPVNNRFRISIYYRLLMANILPKNISKILYLDSDIIVRGNLQEIWETDITNKALGAVLDQSCDDIRNYNRTNLSPLCGYYNSGVLLINLDFWRQEKIGENCIQYVNQNSNKVIYPDQDALNVITHKCWTRLSFRYNVQAYMYHKTTEILARTNYINEMIIASQNPLILHFTEACKPWMIGCKHPFTTEYLKYKNMSPWKDTPLIVKRNKGKIDSILIKIKLFCIKIGIAKPAPIYSLYRSFNHDTLPNYQR</sequence>
<evidence type="ECO:0000313" key="6">
    <source>
        <dbReference type="Proteomes" id="UP000196587"/>
    </source>
</evidence>
<keyword evidence="2 5" id="KW-0808">Transferase</keyword>
<evidence type="ECO:0000256" key="1">
    <source>
        <dbReference type="ARBA" id="ARBA00022676"/>
    </source>
</evidence>
<dbReference type="InterPro" id="IPR029044">
    <property type="entry name" value="Nucleotide-diphossugar_trans"/>
</dbReference>
<proteinExistence type="predicted"/>
<dbReference type="GO" id="GO:0046872">
    <property type="term" value="F:metal ion binding"/>
    <property type="evidence" value="ECO:0007669"/>
    <property type="project" value="UniProtKB-KW"/>
</dbReference>
<evidence type="ECO:0000256" key="2">
    <source>
        <dbReference type="ARBA" id="ARBA00022679"/>
    </source>
</evidence>
<reference evidence="4" key="2">
    <citation type="journal article" date="2018" name="BMC Genomics">
        <title>Whole genome sequencing and function prediction of 133 gut anaerobes isolated from chicken caecum in pure cultures.</title>
        <authorList>
            <person name="Medvecky M."/>
            <person name="Cejkova D."/>
            <person name="Polansky O."/>
            <person name="Karasova D."/>
            <person name="Kubasova T."/>
            <person name="Cizek A."/>
            <person name="Rychlik I."/>
        </authorList>
    </citation>
    <scope>NUCLEOTIDE SEQUENCE</scope>
    <source>
        <strain evidence="4">An189</strain>
    </source>
</reference>
<keyword evidence="1" id="KW-0328">Glycosyltransferase</keyword>
<dbReference type="GO" id="GO:0016757">
    <property type="term" value="F:glycosyltransferase activity"/>
    <property type="evidence" value="ECO:0007669"/>
    <property type="project" value="UniProtKB-KW"/>
</dbReference>
<dbReference type="InterPro" id="IPR050748">
    <property type="entry name" value="Glycosyltrans_8_dom-fam"/>
</dbReference>
<reference evidence="5 7" key="3">
    <citation type="submission" date="2018-08" db="EMBL/GenBank/DDBJ databases">
        <title>A genome reference for cultivated species of the human gut microbiota.</title>
        <authorList>
            <person name="Zou Y."/>
            <person name="Xue W."/>
            <person name="Luo G."/>
        </authorList>
    </citation>
    <scope>NUCLEOTIDE SEQUENCE [LARGE SCALE GENOMIC DNA]</scope>
    <source>
        <strain evidence="5 7">AF19-1AC</strain>
    </source>
</reference>
<organism evidence="4 6">
    <name type="scientific">Bacteroides clarus</name>
    <dbReference type="NCBI Taxonomy" id="626929"/>
    <lineage>
        <taxon>Bacteria</taxon>
        <taxon>Pseudomonadati</taxon>
        <taxon>Bacteroidota</taxon>
        <taxon>Bacteroidia</taxon>
        <taxon>Bacteroidales</taxon>
        <taxon>Bacteroidaceae</taxon>
        <taxon>Bacteroides</taxon>
    </lineage>
</organism>
<gene>
    <name evidence="4" type="ORF">B5F24_11510</name>
    <name evidence="5" type="ORF">DWX38_07855</name>
</gene>
<dbReference type="PANTHER" id="PTHR13778">
    <property type="entry name" value="GLYCOSYLTRANSFERASE 8 DOMAIN-CONTAINING PROTEIN"/>
    <property type="match status" value="1"/>
</dbReference>
<dbReference type="RefSeq" id="WP_087412989.1">
    <property type="nucleotide sequence ID" value="NZ_CAJLSL010000005.1"/>
</dbReference>
<dbReference type="EMBL" id="NFKE01000008">
    <property type="protein sequence ID" value="OUP33242.1"/>
    <property type="molecule type" value="Genomic_DNA"/>
</dbReference>
<accession>A0A1Y4JVF6</accession>
<evidence type="ECO:0000313" key="7">
    <source>
        <dbReference type="Proteomes" id="UP000285159"/>
    </source>
</evidence>
<dbReference type="Proteomes" id="UP000285159">
    <property type="component" value="Unassembled WGS sequence"/>
</dbReference>
<comment type="caution">
    <text evidence="4">The sequence shown here is derived from an EMBL/GenBank/DDBJ whole genome shotgun (WGS) entry which is preliminary data.</text>
</comment>
<dbReference type="AlphaFoldDB" id="A0A1Y4JVF6"/>
<protein>
    <submittedName>
        <fullName evidence="5">Glycosyltransferase family 8 protein</fullName>
    </submittedName>
</protein>
<dbReference type="PANTHER" id="PTHR13778:SF47">
    <property type="entry name" value="LIPOPOLYSACCHARIDE 1,3-GALACTOSYLTRANSFERASE"/>
    <property type="match status" value="1"/>
</dbReference>
<dbReference type="Proteomes" id="UP000196587">
    <property type="component" value="Unassembled WGS sequence"/>
</dbReference>
<dbReference type="SUPFAM" id="SSF53448">
    <property type="entry name" value="Nucleotide-diphospho-sugar transferases"/>
    <property type="match status" value="1"/>
</dbReference>
<evidence type="ECO:0000313" key="5">
    <source>
        <dbReference type="EMBL" id="RGT33691.1"/>
    </source>
</evidence>
<dbReference type="Pfam" id="PF01501">
    <property type="entry name" value="Glyco_transf_8"/>
    <property type="match status" value="1"/>
</dbReference>
<dbReference type="CDD" id="cd04194">
    <property type="entry name" value="GT8_A4GalT_like"/>
    <property type="match status" value="1"/>
</dbReference>
<evidence type="ECO:0000313" key="4">
    <source>
        <dbReference type="EMBL" id="OUP33242.1"/>
    </source>
</evidence>